<keyword evidence="4 6" id="KW-1133">Transmembrane helix</keyword>
<feature type="transmembrane region" description="Helical" evidence="6">
    <location>
        <begin position="120"/>
        <end position="141"/>
    </location>
</feature>
<comment type="subcellular location">
    <subcellularLocation>
        <location evidence="1">Cell membrane</location>
        <topology evidence="1">Multi-pass membrane protein</topology>
    </subcellularLocation>
</comment>
<accession>A0ABW3R8H4</accession>
<dbReference type="EMBL" id="JBHTLJ010000001">
    <property type="protein sequence ID" value="MFD1161316.1"/>
    <property type="molecule type" value="Genomic_DNA"/>
</dbReference>
<comment type="caution">
    <text evidence="7">The sequence shown here is derived from an EMBL/GenBank/DDBJ whole genome shotgun (WGS) entry which is preliminary data.</text>
</comment>
<name>A0ABW3R8H4_9FLAO</name>
<dbReference type="PANTHER" id="PTHR30250:SF11">
    <property type="entry name" value="O-ANTIGEN TRANSPORTER-RELATED"/>
    <property type="match status" value="1"/>
</dbReference>
<evidence type="ECO:0000313" key="7">
    <source>
        <dbReference type="EMBL" id="MFD1161316.1"/>
    </source>
</evidence>
<organism evidence="7 8">
    <name type="scientific">Hwangdonia seohaensis</name>
    <dbReference type="NCBI Taxonomy" id="1240727"/>
    <lineage>
        <taxon>Bacteria</taxon>
        <taxon>Pseudomonadati</taxon>
        <taxon>Bacteroidota</taxon>
        <taxon>Flavobacteriia</taxon>
        <taxon>Flavobacteriales</taxon>
        <taxon>Flavobacteriaceae</taxon>
        <taxon>Hwangdonia</taxon>
    </lineage>
</organism>
<keyword evidence="3 6" id="KW-0812">Transmembrane</keyword>
<gene>
    <name evidence="7" type="ORF">ACFQ2E_02730</name>
</gene>
<dbReference type="RefSeq" id="WP_311935998.1">
    <property type="nucleotide sequence ID" value="NZ_JAVSCK010000001.1"/>
</dbReference>
<evidence type="ECO:0000256" key="4">
    <source>
        <dbReference type="ARBA" id="ARBA00022989"/>
    </source>
</evidence>
<evidence type="ECO:0000256" key="2">
    <source>
        <dbReference type="ARBA" id="ARBA00022475"/>
    </source>
</evidence>
<evidence type="ECO:0000256" key="1">
    <source>
        <dbReference type="ARBA" id="ARBA00004651"/>
    </source>
</evidence>
<keyword evidence="2" id="KW-1003">Cell membrane</keyword>
<evidence type="ECO:0000256" key="5">
    <source>
        <dbReference type="ARBA" id="ARBA00023136"/>
    </source>
</evidence>
<feature type="transmembrane region" description="Helical" evidence="6">
    <location>
        <begin position="327"/>
        <end position="347"/>
    </location>
</feature>
<dbReference type="Proteomes" id="UP001597163">
    <property type="component" value="Unassembled WGS sequence"/>
</dbReference>
<feature type="transmembrane region" description="Helical" evidence="6">
    <location>
        <begin position="229"/>
        <end position="252"/>
    </location>
</feature>
<dbReference type="InterPro" id="IPR002797">
    <property type="entry name" value="Polysacc_synth"/>
</dbReference>
<keyword evidence="8" id="KW-1185">Reference proteome</keyword>
<evidence type="ECO:0000313" key="8">
    <source>
        <dbReference type="Proteomes" id="UP001597163"/>
    </source>
</evidence>
<protein>
    <submittedName>
        <fullName evidence="7">Oligosaccharide flippase family protein</fullName>
    </submittedName>
</protein>
<keyword evidence="5 6" id="KW-0472">Membrane</keyword>
<proteinExistence type="predicted"/>
<dbReference type="Pfam" id="PF01943">
    <property type="entry name" value="Polysacc_synt"/>
    <property type="match status" value="1"/>
</dbReference>
<feature type="transmembrane region" description="Helical" evidence="6">
    <location>
        <begin position="148"/>
        <end position="168"/>
    </location>
</feature>
<feature type="transmembrane region" description="Helical" evidence="6">
    <location>
        <begin position="174"/>
        <end position="197"/>
    </location>
</feature>
<feature type="transmembrane region" description="Helical" evidence="6">
    <location>
        <begin position="359"/>
        <end position="379"/>
    </location>
</feature>
<feature type="transmembrane region" description="Helical" evidence="6">
    <location>
        <begin position="289"/>
        <end position="307"/>
    </location>
</feature>
<dbReference type="PANTHER" id="PTHR30250">
    <property type="entry name" value="PST FAMILY PREDICTED COLANIC ACID TRANSPORTER"/>
    <property type="match status" value="1"/>
</dbReference>
<evidence type="ECO:0000256" key="3">
    <source>
        <dbReference type="ARBA" id="ARBA00022692"/>
    </source>
</evidence>
<evidence type="ECO:0000256" key="6">
    <source>
        <dbReference type="SAM" id="Phobius"/>
    </source>
</evidence>
<feature type="transmembrane region" description="Helical" evidence="6">
    <location>
        <begin position="385"/>
        <end position="407"/>
    </location>
</feature>
<reference evidence="8" key="1">
    <citation type="journal article" date="2019" name="Int. J. Syst. Evol. Microbiol.">
        <title>The Global Catalogue of Microorganisms (GCM) 10K type strain sequencing project: providing services to taxonomists for standard genome sequencing and annotation.</title>
        <authorList>
            <consortium name="The Broad Institute Genomics Platform"/>
            <consortium name="The Broad Institute Genome Sequencing Center for Infectious Disease"/>
            <person name="Wu L."/>
            <person name="Ma J."/>
        </authorList>
    </citation>
    <scope>NUCLEOTIDE SEQUENCE [LARGE SCALE GENOMIC DNA]</scope>
    <source>
        <strain evidence="8">CCUG 63246</strain>
    </source>
</reference>
<feature type="transmembrane region" description="Helical" evidence="6">
    <location>
        <begin position="44"/>
        <end position="65"/>
    </location>
</feature>
<feature type="transmembrane region" description="Helical" evidence="6">
    <location>
        <begin position="86"/>
        <end position="108"/>
    </location>
</feature>
<sequence length="417" mass="47009">MKLVTFKHVLVKNFLALSTLQGVNLILPFVTLPYLTRVLGVSNYGVVVMVYSIMQFLNVICDYGFNLSATKDISLHRNDKLKVNTIFSSILIIKVLLLIISLAILLILTNLIPVLAGNRLAYFWGFGIVVGQAITPTWLFQGMEKMKYITIVNLVSKSLFTLLIFVFIKHSSEFIFVPLLYSIGFVLAGVLSLFFAYKEFGVSFYLSKWKDIKEELKNSTQYFYSRASVALYTSSNNFIVGLVLGEFYAGIFGVAERLFTAMTVIYSPLSDAIYPYMVKKKDLKLFKKIFISAMVFNLLVCLITVIFSSEIVNFVFGEGYQESAMLLKYFCFLALIIVPATFIGYPLLGAFGFEKYANYSVVVACIIHVTILIFIASFLTIYSMVLLLIFTQVIVLSIRSVGVIKLFKLNLLGNKKN</sequence>
<feature type="transmembrane region" description="Helical" evidence="6">
    <location>
        <begin position="258"/>
        <end position="277"/>
    </location>
</feature>
<feature type="transmembrane region" description="Helical" evidence="6">
    <location>
        <begin position="12"/>
        <end position="32"/>
    </location>
</feature>
<dbReference type="InterPro" id="IPR050833">
    <property type="entry name" value="Poly_Biosynth_Transport"/>
</dbReference>